<accession>A0AAW8WHE3</accession>
<evidence type="ECO:0000313" key="3">
    <source>
        <dbReference type="Proteomes" id="UP001263852"/>
    </source>
</evidence>
<name>A0AAW8WHE3_LACPE</name>
<dbReference type="RefSeq" id="WP_313850645.1">
    <property type="nucleotide sequence ID" value="NZ_JAVLAN010000002.1"/>
</dbReference>
<keyword evidence="1" id="KW-0472">Membrane</keyword>
<organism evidence="2 3">
    <name type="scientific">Lactiplantibacillus pentosus</name>
    <name type="common">Lactobacillus pentosus</name>
    <dbReference type="NCBI Taxonomy" id="1589"/>
    <lineage>
        <taxon>Bacteria</taxon>
        <taxon>Bacillati</taxon>
        <taxon>Bacillota</taxon>
        <taxon>Bacilli</taxon>
        <taxon>Lactobacillales</taxon>
        <taxon>Lactobacillaceae</taxon>
        <taxon>Lactiplantibacillus</taxon>
    </lineage>
</organism>
<gene>
    <name evidence="2" type="ORF">RI555_10505</name>
</gene>
<sequence>MRASLYQLLPMMLVLGVLRSQTNIQFFTHIQQMPTSNRHALMMWVLTIIDTSTVIGSLLAPRLILHLGSWALAVLGAAIVGFCLIKQAIDYRHR</sequence>
<protein>
    <recommendedName>
        <fullName evidence="4">MFS transporter</fullName>
    </recommendedName>
</protein>
<reference evidence="2" key="1">
    <citation type="submission" date="2023-08" db="EMBL/GenBank/DDBJ databases">
        <authorList>
            <person name="Page C.A."/>
            <person name="Perez-Diaz I.M."/>
        </authorList>
    </citation>
    <scope>NUCLEOTIDE SEQUENCE</scope>
    <source>
        <strain evidence="2">1.8.9</strain>
    </source>
</reference>
<evidence type="ECO:0000256" key="1">
    <source>
        <dbReference type="SAM" id="Phobius"/>
    </source>
</evidence>
<feature type="transmembrane region" description="Helical" evidence="1">
    <location>
        <begin position="40"/>
        <end position="61"/>
    </location>
</feature>
<keyword evidence="1" id="KW-1133">Transmembrane helix</keyword>
<dbReference type="Proteomes" id="UP001263852">
    <property type="component" value="Unassembled WGS sequence"/>
</dbReference>
<comment type="caution">
    <text evidence="2">The sequence shown here is derived from an EMBL/GenBank/DDBJ whole genome shotgun (WGS) entry which is preliminary data.</text>
</comment>
<evidence type="ECO:0008006" key="4">
    <source>
        <dbReference type="Google" id="ProtNLM"/>
    </source>
</evidence>
<proteinExistence type="predicted"/>
<dbReference type="EMBL" id="JAVLAO010000001">
    <property type="protein sequence ID" value="MDT7039416.1"/>
    <property type="molecule type" value="Genomic_DNA"/>
</dbReference>
<dbReference type="AlphaFoldDB" id="A0AAW8WHE3"/>
<evidence type="ECO:0000313" key="2">
    <source>
        <dbReference type="EMBL" id="MDT7039416.1"/>
    </source>
</evidence>
<keyword evidence="1" id="KW-0812">Transmembrane</keyword>
<feature type="transmembrane region" description="Helical" evidence="1">
    <location>
        <begin position="67"/>
        <end position="85"/>
    </location>
</feature>